<evidence type="ECO:0000256" key="5">
    <source>
        <dbReference type="ARBA" id="ARBA00022553"/>
    </source>
</evidence>
<comment type="catalytic activity">
    <reaction evidence="1">
        <text>ATP + protein L-histidine = ADP + protein N-phospho-L-histidine.</text>
        <dbReference type="EC" id="2.7.13.3"/>
    </reaction>
</comment>
<evidence type="ECO:0000313" key="17">
    <source>
        <dbReference type="EMBL" id="OIR00155.1"/>
    </source>
</evidence>
<dbReference type="SUPFAM" id="SSF158472">
    <property type="entry name" value="HAMP domain-like"/>
    <property type="match status" value="1"/>
</dbReference>
<evidence type="ECO:0000256" key="13">
    <source>
        <dbReference type="ARBA" id="ARBA00023136"/>
    </source>
</evidence>
<feature type="transmembrane region" description="Helical" evidence="14">
    <location>
        <begin position="7"/>
        <end position="30"/>
    </location>
</feature>
<keyword evidence="12" id="KW-0902">Two-component regulatory system</keyword>
<dbReference type="Gene3D" id="1.10.287.130">
    <property type="match status" value="1"/>
</dbReference>
<dbReference type="Pfam" id="PF00512">
    <property type="entry name" value="HisKA"/>
    <property type="match status" value="1"/>
</dbReference>
<keyword evidence="10" id="KW-0067">ATP-binding</keyword>
<proteinExistence type="predicted"/>
<keyword evidence="7 14" id="KW-0812">Transmembrane</keyword>
<keyword evidence="11 14" id="KW-1133">Transmembrane helix</keyword>
<name>A0A1J5RWU2_9ZZZZ</name>
<dbReference type="InterPro" id="IPR003661">
    <property type="entry name" value="HisK_dim/P_dom"/>
</dbReference>
<dbReference type="InterPro" id="IPR036890">
    <property type="entry name" value="HATPase_C_sf"/>
</dbReference>
<keyword evidence="6 17" id="KW-0808">Transferase</keyword>
<evidence type="ECO:0000259" key="16">
    <source>
        <dbReference type="PROSITE" id="PS50885"/>
    </source>
</evidence>
<dbReference type="PROSITE" id="PS50109">
    <property type="entry name" value="HIS_KIN"/>
    <property type="match status" value="1"/>
</dbReference>
<evidence type="ECO:0000259" key="15">
    <source>
        <dbReference type="PROSITE" id="PS50109"/>
    </source>
</evidence>
<evidence type="ECO:0000256" key="1">
    <source>
        <dbReference type="ARBA" id="ARBA00000085"/>
    </source>
</evidence>
<evidence type="ECO:0000256" key="7">
    <source>
        <dbReference type="ARBA" id="ARBA00022692"/>
    </source>
</evidence>
<evidence type="ECO:0000256" key="3">
    <source>
        <dbReference type="ARBA" id="ARBA00012438"/>
    </source>
</evidence>
<dbReference type="GO" id="GO:0005886">
    <property type="term" value="C:plasma membrane"/>
    <property type="evidence" value="ECO:0007669"/>
    <property type="project" value="UniProtKB-SubCell"/>
</dbReference>
<dbReference type="InterPro" id="IPR005467">
    <property type="entry name" value="His_kinase_dom"/>
</dbReference>
<feature type="domain" description="Histidine kinase" evidence="15">
    <location>
        <begin position="240"/>
        <end position="457"/>
    </location>
</feature>
<evidence type="ECO:0000256" key="8">
    <source>
        <dbReference type="ARBA" id="ARBA00022741"/>
    </source>
</evidence>
<evidence type="ECO:0000256" key="14">
    <source>
        <dbReference type="SAM" id="Phobius"/>
    </source>
</evidence>
<dbReference type="EC" id="2.7.13.3" evidence="3"/>
<dbReference type="SUPFAM" id="SSF47384">
    <property type="entry name" value="Homodimeric domain of signal transducing histidine kinase"/>
    <property type="match status" value="1"/>
</dbReference>
<dbReference type="Gene3D" id="6.10.340.10">
    <property type="match status" value="1"/>
</dbReference>
<dbReference type="SMART" id="SM00387">
    <property type="entry name" value="HATPase_c"/>
    <property type="match status" value="1"/>
</dbReference>
<keyword evidence="8" id="KW-0547">Nucleotide-binding</keyword>
<keyword evidence="5" id="KW-0597">Phosphoprotein</keyword>
<dbReference type="GO" id="GO:0000155">
    <property type="term" value="F:phosphorelay sensor kinase activity"/>
    <property type="evidence" value="ECO:0007669"/>
    <property type="project" value="InterPro"/>
</dbReference>
<evidence type="ECO:0000256" key="2">
    <source>
        <dbReference type="ARBA" id="ARBA00004651"/>
    </source>
</evidence>
<evidence type="ECO:0000256" key="9">
    <source>
        <dbReference type="ARBA" id="ARBA00022777"/>
    </source>
</evidence>
<reference evidence="17" key="1">
    <citation type="submission" date="2016-10" db="EMBL/GenBank/DDBJ databases">
        <title>Sequence of Gallionella enrichment culture.</title>
        <authorList>
            <person name="Poehlein A."/>
            <person name="Muehling M."/>
            <person name="Daniel R."/>
        </authorList>
    </citation>
    <scope>NUCLEOTIDE SEQUENCE</scope>
</reference>
<dbReference type="InterPro" id="IPR036097">
    <property type="entry name" value="HisK_dim/P_sf"/>
</dbReference>
<dbReference type="PROSITE" id="PS50885">
    <property type="entry name" value="HAMP"/>
    <property type="match status" value="1"/>
</dbReference>
<dbReference type="Gene3D" id="3.30.565.10">
    <property type="entry name" value="Histidine kinase-like ATPase, C-terminal domain"/>
    <property type="match status" value="1"/>
</dbReference>
<gene>
    <name evidence="17" type="primary">cusS_7</name>
    <name evidence="17" type="ORF">GALL_178010</name>
</gene>
<comment type="subcellular location">
    <subcellularLocation>
        <location evidence="2">Cell membrane</location>
        <topology evidence="2">Multi-pass membrane protein</topology>
    </subcellularLocation>
</comment>
<dbReference type="InterPro" id="IPR003594">
    <property type="entry name" value="HATPase_dom"/>
</dbReference>
<accession>A0A1J5RWU2</accession>
<dbReference type="SMART" id="SM00304">
    <property type="entry name" value="HAMP"/>
    <property type="match status" value="1"/>
</dbReference>
<dbReference type="GO" id="GO:0005524">
    <property type="term" value="F:ATP binding"/>
    <property type="evidence" value="ECO:0007669"/>
    <property type="project" value="UniProtKB-KW"/>
</dbReference>
<protein>
    <recommendedName>
        <fullName evidence="3">histidine kinase</fullName>
        <ecNumber evidence="3">2.7.13.3</ecNumber>
    </recommendedName>
</protein>
<evidence type="ECO:0000256" key="12">
    <source>
        <dbReference type="ARBA" id="ARBA00023012"/>
    </source>
</evidence>
<evidence type="ECO:0000256" key="10">
    <source>
        <dbReference type="ARBA" id="ARBA00022840"/>
    </source>
</evidence>
<keyword evidence="9 17" id="KW-0418">Kinase</keyword>
<dbReference type="Pfam" id="PF02518">
    <property type="entry name" value="HATPase_c"/>
    <property type="match status" value="1"/>
</dbReference>
<dbReference type="InterPro" id="IPR050398">
    <property type="entry name" value="HssS/ArlS-like"/>
</dbReference>
<sequence length="457" mass="52320">MNLKLRFAVLFTFFVALILIISSVSIYILYYNYRESDSYNHLRSDGYMIYKEFTRYKADNKKFLSSDLSSICNDFFSNETLSIHDSAYNLLYKDPDSLAVELNNTFAQSIRNAPKFEFRYSIGTRECLALYIPENKIYVLVSGIDRNGQTKLRTLKFILGTVFVAGFAITLLFSFLFVNQAFKPLARLGEQIKRTTELNLFERINVGKRNNEVNQIARNFNAMLERLHQAFESEKSFVHHASHELRTPLASMLAQTESALRKDLSKEEYKKLLESLKEDQSGLIDLTNSLLLLSQYEKIQSSNKWPLIRVDEVLYDTISNAKKMLQGADIDLQFASVPDDENGLMIKGNEALLKVAFNNLIKNAWQYSTDKKIVVTIDATAEFINVHFDNRGNALTDSEIEKLKVPFFRGSNSKDIKGFGLGLSIVDRIIMLHHGNFKYSLADKNTNRFTTSFKVGA</sequence>
<dbReference type="PANTHER" id="PTHR45528">
    <property type="entry name" value="SENSOR HISTIDINE KINASE CPXA"/>
    <property type="match status" value="1"/>
</dbReference>
<evidence type="ECO:0000256" key="4">
    <source>
        <dbReference type="ARBA" id="ARBA00022475"/>
    </source>
</evidence>
<dbReference type="InterPro" id="IPR003660">
    <property type="entry name" value="HAMP_dom"/>
</dbReference>
<evidence type="ECO:0000256" key="11">
    <source>
        <dbReference type="ARBA" id="ARBA00022989"/>
    </source>
</evidence>
<feature type="domain" description="HAMP" evidence="16">
    <location>
        <begin position="179"/>
        <end position="232"/>
    </location>
</feature>
<keyword evidence="13 14" id="KW-0472">Membrane</keyword>
<dbReference type="SUPFAM" id="SSF55874">
    <property type="entry name" value="ATPase domain of HSP90 chaperone/DNA topoisomerase II/histidine kinase"/>
    <property type="match status" value="1"/>
</dbReference>
<organism evidence="17">
    <name type="scientific">mine drainage metagenome</name>
    <dbReference type="NCBI Taxonomy" id="410659"/>
    <lineage>
        <taxon>unclassified sequences</taxon>
        <taxon>metagenomes</taxon>
        <taxon>ecological metagenomes</taxon>
    </lineage>
</organism>
<dbReference type="SMART" id="SM00388">
    <property type="entry name" value="HisKA"/>
    <property type="match status" value="1"/>
</dbReference>
<dbReference type="PANTHER" id="PTHR45528:SF1">
    <property type="entry name" value="SENSOR HISTIDINE KINASE CPXA"/>
    <property type="match status" value="1"/>
</dbReference>
<keyword evidence="4" id="KW-1003">Cell membrane</keyword>
<dbReference type="AlphaFoldDB" id="A0A1J5RWU2"/>
<evidence type="ECO:0000256" key="6">
    <source>
        <dbReference type="ARBA" id="ARBA00022679"/>
    </source>
</evidence>
<dbReference type="CDD" id="cd00082">
    <property type="entry name" value="HisKA"/>
    <property type="match status" value="1"/>
</dbReference>
<dbReference type="EMBL" id="MLJW01000098">
    <property type="protein sequence ID" value="OIR00155.1"/>
    <property type="molecule type" value="Genomic_DNA"/>
</dbReference>
<comment type="caution">
    <text evidence="17">The sequence shown here is derived from an EMBL/GenBank/DDBJ whole genome shotgun (WGS) entry which is preliminary data.</text>
</comment>
<dbReference type="Pfam" id="PF00672">
    <property type="entry name" value="HAMP"/>
    <property type="match status" value="1"/>
</dbReference>
<dbReference type="CDD" id="cd06225">
    <property type="entry name" value="HAMP"/>
    <property type="match status" value="1"/>
</dbReference>
<feature type="transmembrane region" description="Helical" evidence="14">
    <location>
        <begin position="157"/>
        <end position="178"/>
    </location>
</feature>